<accession>A0A9J6D0R5</accession>
<evidence type="ECO:0000313" key="2">
    <source>
        <dbReference type="Proteomes" id="UP000821866"/>
    </source>
</evidence>
<dbReference type="Proteomes" id="UP000821866">
    <property type="component" value="Unassembled WGS sequence"/>
</dbReference>
<reference evidence="1" key="2">
    <citation type="submission" date="2021-09" db="EMBL/GenBank/DDBJ databases">
        <authorList>
            <person name="Jia N."/>
            <person name="Wang J."/>
            <person name="Shi W."/>
            <person name="Du L."/>
            <person name="Sun Y."/>
            <person name="Zhan W."/>
            <person name="Jiang J."/>
            <person name="Wang Q."/>
            <person name="Zhang B."/>
            <person name="Ji P."/>
            <person name="Sakyi L.B."/>
            <person name="Cui X."/>
            <person name="Yuan T."/>
            <person name="Jiang B."/>
            <person name="Yang W."/>
            <person name="Lam T.T.-Y."/>
            <person name="Chang Q."/>
            <person name="Ding S."/>
            <person name="Wang X."/>
            <person name="Zhu J."/>
            <person name="Ruan X."/>
            <person name="Zhao L."/>
            <person name="Wei J."/>
            <person name="Que T."/>
            <person name="Du C."/>
            <person name="Cheng J."/>
            <person name="Dai P."/>
            <person name="Han X."/>
            <person name="Huang E."/>
            <person name="Gao Y."/>
            <person name="Liu J."/>
            <person name="Shao H."/>
            <person name="Ye R."/>
            <person name="Li L."/>
            <person name="Wei W."/>
            <person name="Wang X."/>
            <person name="Wang C."/>
            <person name="Huo Q."/>
            <person name="Li W."/>
            <person name="Guo W."/>
            <person name="Chen H."/>
            <person name="Chen S."/>
            <person name="Zhou L."/>
            <person name="Zhou L."/>
            <person name="Ni X."/>
            <person name="Tian J."/>
            <person name="Zhou Y."/>
            <person name="Sheng Y."/>
            <person name="Liu T."/>
            <person name="Pan Y."/>
            <person name="Xia L."/>
            <person name="Li J."/>
            <person name="Zhao F."/>
            <person name="Cao W."/>
        </authorList>
    </citation>
    <scope>NUCLEOTIDE SEQUENCE</scope>
    <source>
        <strain evidence="1">Rmic-2018</strain>
        <tissue evidence="1">Larvae</tissue>
    </source>
</reference>
<keyword evidence="2" id="KW-1185">Reference proteome</keyword>
<evidence type="ECO:0000313" key="1">
    <source>
        <dbReference type="EMBL" id="KAH7964573.1"/>
    </source>
</evidence>
<sequence length="248" mass="27294">MKGYTLGSPLKDTADCSVSVLDGCGRAFIPYAETTRMAETEQELKDQCTLHFKQLHCTRNFTTMCAEGLPQVAAVLALDAADENIEAVCTPGTELHTMYKSTIPCINKVGVQMNDCMRNLVINLNTVVARAPIETQVAYGCCYYYDLLGCYDEALTVCKGTDANRLAAILAENVFGQTLGLVCGVYTRESPACQTLEPLKKLDVSELDTENFVLPLVTIAGTLKYSKVVPRHLWSQSFLQINKSKLWP</sequence>
<comment type="caution">
    <text evidence="1">The sequence shown here is derived from an EMBL/GenBank/DDBJ whole genome shotgun (WGS) entry which is preliminary data.</text>
</comment>
<dbReference type="AlphaFoldDB" id="A0A9J6D0R5"/>
<dbReference type="PANTHER" id="PTHR33964:SF1">
    <property type="entry name" value="RE45066P"/>
    <property type="match status" value="1"/>
</dbReference>
<dbReference type="PANTHER" id="PTHR33964">
    <property type="entry name" value="RE45066P-RELATED"/>
    <property type="match status" value="1"/>
</dbReference>
<proteinExistence type="predicted"/>
<name>A0A9J6D0R5_RHIMP</name>
<protein>
    <submittedName>
        <fullName evidence="1">Uncharacterized protein</fullName>
    </submittedName>
</protein>
<reference evidence="1" key="1">
    <citation type="journal article" date="2020" name="Cell">
        <title>Large-Scale Comparative Analyses of Tick Genomes Elucidate Their Genetic Diversity and Vector Capacities.</title>
        <authorList>
            <consortium name="Tick Genome and Microbiome Consortium (TIGMIC)"/>
            <person name="Jia N."/>
            <person name="Wang J."/>
            <person name="Shi W."/>
            <person name="Du L."/>
            <person name="Sun Y."/>
            <person name="Zhan W."/>
            <person name="Jiang J.F."/>
            <person name="Wang Q."/>
            <person name="Zhang B."/>
            <person name="Ji P."/>
            <person name="Bell-Sakyi L."/>
            <person name="Cui X.M."/>
            <person name="Yuan T.T."/>
            <person name="Jiang B.G."/>
            <person name="Yang W.F."/>
            <person name="Lam T.T."/>
            <person name="Chang Q.C."/>
            <person name="Ding S.J."/>
            <person name="Wang X.J."/>
            <person name="Zhu J.G."/>
            <person name="Ruan X.D."/>
            <person name="Zhao L."/>
            <person name="Wei J.T."/>
            <person name="Ye R.Z."/>
            <person name="Que T.C."/>
            <person name="Du C.H."/>
            <person name="Zhou Y.H."/>
            <person name="Cheng J.X."/>
            <person name="Dai P.F."/>
            <person name="Guo W.B."/>
            <person name="Han X.H."/>
            <person name="Huang E.J."/>
            <person name="Li L.F."/>
            <person name="Wei W."/>
            <person name="Gao Y.C."/>
            <person name="Liu J.Z."/>
            <person name="Shao H.Z."/>
            <person name="Wang X."/>
            <person name="Wang C.C."/>
            <person name="Yang T.C."/>
            <person name="Huo Q.B."/>
            <person name="Li W."/>
            <person name="Chen H.Y."/>
            <person name="Chen S.E."/>
            <person name="Zhou L.G."/>
            <person name="Ni X.B."/>
            <person name="Tian J.H."/>
            <person name="Sheng Y."/>
            <person name="Liu T."/>
            <person name="Pan Y.S."/>
            <person name="Xia L.Y."/>
            <person name="Li J."/>
            <person name="Zhao F."/>
            <person name="Cao W.C."/>
        </authorList>
    </citation>
    <scope>NUCLEOTIDE SEQUENCE</scope>
    <source>
        <strain evidence="1">Rmic-2018</strain>
    </source>
</reference>
<gene>
    <name evidence="1" type="ORF">HPB51_027189</name>
</gene>
<dbReference type="EMBL" id="JABSTU010003839">
    <property type="protein sequence ID" value="KAH7964573.1"/>
    <property type="molecule type" value="Genomic_DNA"/>
</dbReference>
<organism evidence="1 2">
    <name type="scientific">Rhipicephalus microplus</name>
    <name type="common">Cattle tick</name>
    <name type="synonym">Boophilus microplus</name>
    <dbReference type="NCBI Taxonomy" id="6941"/>
    <lineage>
        <taxon>Eukaryota</taxon>
        <taxon>Metazoa</taxon>
        <taxon>Ecdysozoa</taxon>
        <taxon>Arthropoda</taxon>
        <taxon>Chelicerata</taxon>
        <taxon>Arachnida</taxon>
        <taxon>Acari</taxon>
        <taxon>Parasitiformes</taxon>
        <taxon>Ixodida</taxon>
        <taxon>Ixodoidea</taxon>
        <taxon>Ixodidae</taxon>
        <taxon>Rhipicephalinae</taxon>
        <taxon>Rhipicephalus</taxon>
        <taxon>Boophilus</taxon>
    </lineage>
</organism>
<dbReference type="VEuPathDB" id="VectorBase:LOC119184745"/>